<dbReference type="EMBL" id="WKNE01000015">
    <property type="protein sequence ID" value="MRZ56384.1"/>
    <property type="molecule type" value="Genomic_DNA"/>
</dbReference>
<evidence type="ECO:0000256" key="4">
    <source>
        <dbReference type="ARBA" id="ARBA00022909"/>
    </source>
</evidence>
<dbReference type="NCBIfam" id="TIGR00525">
    <property type="entry name" value="folB"/>
    <property type="match status" value="1"/>
</dbReference>
<dbReference type="Proteomes" id="UP000284660">
    <property type="component" value="Unassembled WGS sequence"/>
</dbReference>
<dbReference type="EMBL" id="CP051672">
    <property type="protein sequence ID" value="QJE28741.1"/>
    <property type="molecule type" value="Genomic_DNA"/>
</dbReference>
<evidence type="ECO:0000313" key="16">
    <source>
        <dbReference type="EMBL" id="MRY95267.1"/>
    </source>
</evidence>
<dbReference type="EMBL" id="WKLT01000012">
    <property type="protein sequence ID" value="MRY59014.1"/>
    <property type="molecule type" value="Genomic_DNA"/>
</dbReference>
<comment type="catalytic activity">
    <reaction evidence="1 6">
        <text>7,8-dihydroneopterin = 6-hydroxymethyl-7,8-dihydropterin + glycolaldehyde</text>
        <dbReference type="Rhea" id="RHEA:10540"/>
        <dbReference type="ChEBI" id="CHEBI:17001"/>
        <dbReference type="ChEBI" id="CHEBI:17071"/>
        <dbReference type="ChEBI" id="CHEBI:44841"/>
        <dbReference type="EC" id="4.1.2.25"/>
    </reaction>
</comment>
<dbReference type="InterPro" id="IPR006156">
    <property type="entry name" value="Dihydroneopterin_aldolase"/>
</dbReference>
<dbReference type="Proteomes" id="UP000471216">
    <property type="component" value="Unassembled WGS sequence"/>
</dbReference>
<dbReference type="Proteomes" id="UP000441609">
    <property type="component" value="Unassembled WGS sequence"/>
</dbReference>
<dbReference type="EMBL" id="CZBM01000017">
    <property type="protein sequence ID" value="CUQ50133.1"/>
    <property type="molecule type" value="Genomic_DNA"/>
</dbReference>
<reference evidence="11" key="6">
    <citation type="submission" date="2021-10" db="EMBL/GenBank/DDBJ databases">
        <title>Collection of gut derived symbiotic bacterial strains cultured from healthy donors.</title>
        <authorList>
            <person name="Lin H."/>
            <person name="Littmann E."/>
            <person name="Kohout C."/>
            <person name="Pamer E.G."/>
        </authorList>
    </citation>
    <scope>NUCLEOTIDE SEQUENCE</scope>
    <source>
        <strain evidence="11">DFI.2.94</strain>
    </source>
</reference>
<evidence type="ECO:0000313" key="21">
    <source>
        <dbReference type="EMBL" id="QJE28741.1"/>
    </source>
</evidence>
<dbReference type="EMBL" id="WKMW01000015">
    <property type="protein sequence ID" value="MRY85555.1"/>
    <property type="molecule type" value="Genomic_DNA"/>
</dbReference>
<dbReference type="InterPro" id="IPR006157">
    <property type="entry name" value="FolB_dom"/>
</dbReference>
<dbReference type="Proteomes" id="UP000095591">
    <property type="component" value="Unassembled WGS sequence"/>
</dbReference>
<reference evidence="21 37" key="5">
    <citation type="submission" date="2020-04" db="EMBL/GenBank/DDBJ databases">
        <title>Complete Genomes and Methylome analysis of CBBP consortium that reverse antibiotic-induced susceptibility to vancomycin-resistant Enterococcus faecium infection.</title>
        <authorList>
            <person name="Fomenkov A."/>
            <person name="Zhang Z."/>
            <person name="Pamer E."/>
            <person name="Roberts R.J."/>
        </authorList>
    </citation>
    <scope>NUCLEOTIDE SEQUENCE [LARGE SCALE GENOMIC DNA]</scope>
    <source>
        <strain evidence="37">CBBP</strain>
        <strain evidence="21">CBBP-1</strain>
    </source>
</reference>
<dbReference type="EMBL" id="QSJN01000017">
    <property type="protein sequence ID" value="RHD71457.1"/>
    <property type="molecule type" value="Genomic_DNA"/>
</dbReference>
<dbReference type="EMBL" id="JAJCNI010000014">
    <property type="protein sequence ID" value="MCB6518602.1"/>
    <property type="molecule type" value="Genomic_DNA"/>
</dbReference>
<evidence type="ECO:0000256" key="3">
    <source>
        <dbReference type="ARBA" id="ARBA00005708"/>
    </source>
</evidence>
<proteinExistence type="inferred from homology"/>
<dbReference type="PANTHER" id="PTHR42844:SF1">
    <property type="entry name" value="DIHYDRONEOPTERIN ALDOLASE 1-RELATED"/>
    <property type="match status" value="1"/>
</dbReference>
<evidence type="ECO:0000313" key="12">
    <source>
        <dbReference type="EMBL" id="MDB9006172.1"/>
    </source>
</evidence>
<dbReference type="EMBL" id="WKMY01000017">
    <property type="protein sequence ID" value="MRY95267.1"/>
    <property type="molecule type" value="Genomic_DNA"/>
</dbReference>
<evidence type="ECO:0000256" key="6">
    <source>
        <dbReference type="RuleBase" id="RU362079"/>
    </source>
</evidence>
<dbReference type="NCBIfam" id="TIGR00526">
    <property type="entry name" value="folB_dom"/>
    <property type="match status" value="1"/>
</dbReference>
<dbReference type="EMBL" id="CYXP01000012">
    <property type="protein sequence ID" value="CUN32654.1"/>
    <property type="molecule type" value="Genomic_DNA"/>
</dbReference>
<dbReference type="Proteomes" id="UP001211522">
    <property type="component" value="Unassembled WGS sequence"/>
</dbReference>
<dbReference type="AlphaFoldDB" id="A0A174WS44"/>
<organism evidence="10 25">
    <name type="scientific">Parabacteroides distasonis</name>
    <dbReference type="NCBI Taxonomy" id="823"/>
    <lineage>
        <taxon>Bacteria</taxon>
        <taxon>Pseudomonadati</taxon>
        <taxon>Bacteroidota</taxon>
        <taxon>Bacteroidia</taxon>
        <taxon>Bacteroidales</taxon>
        <taxon>Tannerellaceae</taxon>
        <taxon>Parabacteroides</taxon>
    </lineage>
</organism>
<dbReference type="Pfam" id="PF02152">
    <property type="entry name" value="FolB"/>
    <property type="match status" value="1"/>
</dbReference>
<dbReference type="Proteomes" id="UP000461276">
    <property type="component" value="Unassembled WGS sequence"/>
</dbReference>
<dbReference type="OMA" id="INPPIGG"/>
<dbReference type="EMBL" id="VOHW01000012">
    <property type="protein sequence ID" value="TWV59747.1"/>
    <property type="molecule type" value="Genomic_DNA"/>
</dbReference>
<name>A0A174WS44_PARDI</name>
<dbReference type="EMBL" id="CYYK01000002">
    <property type="protein sequence ID" value="CUN70355.1"/>
    <property type="molecule type" value="Genomic_DNA"/>
</dbReference>
<evidence type="ECO:0000313" key="18">
    <source>
        <dbReference type="EMBL" id="MRZ51646.1"/>
    </source>
</evidence>
<evidence type="ECO:0000313" key="20">
    <source>
        <dbReference type="EMBL" id="MSB75872.1"/>
    </source>
</evidence>
<sequence>MTTKIELRRMTFYAYHGVAPQETRVGNTFIVDLILTAPLENAVWSDDLSDTINYATVYETVKAEMAIPSRLLEHAAGRILKALKERFPQITEVELVLSKLNPPFGGDIHSASIILKESFLSV</sequence>
<evidence type="ECO:0000313" key="26">
    <source>
        <dbReference type="Proteomes" id="UP000095455"/>
    </source>
</evidence>
<evidence type="ECO:0000256" key="1">
    <source>
        <dbReference type="ARBA" id="ARBA00001353"/>
    </source>
</evidence>
<evidence type="ECO:0000313" key="27">
    <source>
        <dbReference type="Proteomes" id="UP000095591"/>
    </source>
</evidence>
<gene>
    <name evidence="10" type="primary">folB</name>
    <name evidence="22" type="ORF">DW782_19360</name>
    <name evidence="9" type="ORF">ERS852380_00883</name>
    <name evidence="8" type="ORF">ERS852429_04100</name>
    <name evidence="10" type="ORF">ERS852560_03487</name>
    <name evidence="23" type="ORF">FSA05_16760</name>
    <name evidence="17" type="ORF">GKD54_15930</name>
    <name evidence="15" type="ORF">GKD58_15035</name>
    <name evidence="14" type="ORF">GKD59_14090</name>
    <name evidence="18" type="ORF">GKD66_15705</name>
    <name evidence="16" type="ORF">GKD67_18925</name>
    <name evidence="19" type="ORF">GKD68_16885</name>
    <name evidence="20" type="ORF">GKD70_21670</name>
    <name evidence="21" type="ORF">HHO38_10535</name>
    <name evidence="11" type="ORF">LI194_12430</name>
    <name evidence="24" type="ORF">P2T59_00025</name>
    <name evidence="12" type="ORF">PN599_14315</name>
    <name evidence="13" type="ORF">PN612_01510</name>
</gene>
<evidence type="ECO:0000313" key="23">
    <source>
        <dbReference type="EMBL" id="TWV59747.1"/>
    </source>
</evidence>
<dbReference type="Proteomes" id="UP001198806">
    <property type="component" value="Unassembled WGS sequence"/>
</dbReference>
<evidence type="ECO:0000313" key="14">
    <source>
        <dbReference type="EMBL" id="MRY59014.1"/>
    </source>
</evidence>
<evidence type="ECO:0000313" key="19">
    <source>
        <dbReference type="EMBL" id="MRZ56384.1"/>
    </source>
</evidence>
<evidence type="ECO:0000259" key="7">
    <source>
        <dbReference type="SMART" id="SM00905"/>
    </source>
</evidence>
<dbReference type="EMBL" id="WKMO01000036">
    <property type="protein sequence ID" value="MSB75872.1"/>
    <property type="molecule type" value="Genomic_DNA"/>
</dbReference>
<dbReference type="Proteomes" id="UP000450599">
    <property type="component" value="Unassembled WGS sequence"/>
</dbReference>
<protein>
    <recommendedName>
        <fullName evidence="6">7,8-dihydroneopterin aldolase</fullName>
        <ecNumber evidence="6">4.1.2.25</ecNumber>
    </recommendedName>
</protein>
<feature type="domain" description="Dihydroneopterin aldolase/epimerase" evidence="7">
    <location>
        <begin position="5"/>
        <end position="117"/>
    </location>
</feature>
<dbReference type="Proteomes" id="UP000315827">
    <property type="component" value="Unassembled WGS sequence"/>
</dbReference>
<dbReference type="EC" id="4.1.2.25" evidence="6"/>
<dbReference type="Proteomes" id="UP000441358">
    <property type="component" value="Unassembled WGS sequence"/>
</dbReference>
<dbReference type="OrthoDB" id="9803748at2"/>
<dbReference type="EMBL" id="JAQMPJ010000013">
    <property type="protein sequence ID" value="MDB9006172.1"/>
    <property type="molecule type" value="Genomic_DNA"/>
</dbReference>
<dbReference type="SUPFAM" id="SSF55620">
    <property type="entry name" value="Tetrahydrobiopterin biosynthesis enzymes-like"/>
    <property type="match status" value="1"/>
</dbReference>
<dbReference type="Proteomes" id="UP001210126">
    <property type="component" value="Unassembled WGS sequence"/>
</dbReference>
<dbReference type="Gene3D" id="3.30.1130.10">
    <property type="match status" value="1"/>
</dbReference>
<evidence type="ECO:0000313" key="33">
    <source>
        <dbReference type="Proteomes" id="UP000450599"/>
    </source>
</evidence>
<dbReference type="Proteomes" id="UP000501982">
    <property type="component" value="Chromosome"/>
</dbReference>
<evidence type="ECO:0000313" key="32">
    <source>
        <dbReference type="Proteomes" id="UP000441609"/>
    </source>
</evidence>
<reference evidence="25 26" key="1">
    <citation type="submission" date="2015-09" db="EMBL/GenBank/DDBJ databases">
        <authorList>
            <consortium name="Pathogen Informatics"/>
        </authorList>
    </citation>
    <scope>NUCLEOTIDE SEQUENCE [LARGE SCALE GENOMIC DNA]</scope>
    <source>
        <strain evidence="9 26">2789STDY5608822</strain>
        <strain evidence="8 27">2789STDY5608872</strain>
        <strain evidence="10 25">2789STDY5834948</strain>
    </source>
</reference>
<reference evidence="12" key="7">
    <citation type="submission" date="2023-01" db="EMBL/GenBank/DDBJ databases">
        <title>Human gut microbiome strain richness.</title>
        <authorList>
            <person name="Chen-Liaw A."/>
        </authorList>
    </citation>
    <scope>NUCLEOTIDE SEQUENCE</scope>
    <source>
        <strain evidence="13">D35st1_E5_D35t1_190705</strain>
        <strain evidence="12">RTP21484st1_E5_RTP21484_190118</strain>
    </source>
</reference>
<dbReference type="EMBL" id="WKMC01000012">
    <property type="protein sequence ID" value="MRZ51646.1"/>
    <property type="molecule type" value="Genomic_DNA"/>
</dbReference>
<dbReference type="GO" id="GO:0005737">
    <property type="term" value="C:cytoplasm"/>
    <property type="evidence" value="ECO:0007669"/>
    <property type="project" value="TreeGrafter"/>
</dbReference>
<dbReference type="GO" id="GO:0046656">
    <property type="term" value="P:folic acid biosynthetic process"/>
    <property type="evidence" value="ECO:0007669"/>
    <property type="project" value="UniProtKB-UniRule"/>
</dbReference>
<keyword evidence="5 6" id="KW-0456">Lyase</keyword>
<evidence type="ECO:0000256" key="2">
    <source>
        <dbReference type="ARBA" id="ARBA00005013"/>
    </source>
</evidence>
<evidence type="ECO:0000313" key="37">
    <source>
        <dbReference type="Proteomes" id="UP000501982"/>
    </source>
</evidence>
<dbReference type="GO" id="GO:0046654">
    <property type="term" value="P:tetrahydrofolate biosynthetic process"/>
    <property type="evidence" value="ECO:0007669"/>
    <property type="project" value="UniProtKB-UniRule"/>
</dbReference>
<evidence type="ECO:0000313" key="29">
    <source>
        <dbReference type="Proteomes" id="UP000315827"/>
    </source>
</evidence>
<evidence type="ECO:0000256" key="5">
    <source>
        <dbReference type="ARBA" id="ARBA00023239"/>
    </source>
</evidence>
<dbReference type="Proteomes" id="UP000095332">
    <property type="component" value="Unassembled WGS sequence"/>
</dbReference>
<reference evidence="23 29" key="4">
    <citation type="submission" date="2019-07" db="EMBL/GenBank/DDBJ databases">
        <title>Genome sequencing of Parabacteroides distasonis iSURF_7.</title>
        <authorList>
            <person name="Degefu H.N."/>
            <person name="Ruoff K.L."/>
            <person name="Price C.E."/>
            <person name="Valls R.A."/>
            <person name="O'Toole G.A."/>
        </authorList>
    </citation>
    <scope>NUCLEOTIDE SEQUENCE [LARGE SCALE GENOMIC DNA]</scope>
    <source>
        <strain evidence="23 29">CFPLTA003_1B</strain>
    </source>
</reference>
<evidence type="ECO:0000313" key="25">
    <source>
        <dbReference type="Proteomes" id="UP000095332"/>
    </source>
</evidence>
<comment type="similarity">
    <text evidence="3 6">Belongs to the DHNA family.</text>
</comment>
<reference evidence="22 28" key="2">
    <citation type="submission" date="2018-08" db="EMBL/GenBank/DDBJ databases">
        <title>A genome reference for cultivated species of the human gut microbiota.</title>
        <authorList>
            <person name="Zou Y."/>
            <person name="Xue W."/>
            <person name="Luo G."/>
        </authorList>
    </citation>
    <scope>NUCLEOTIDE SEQUENCE [LARGE SCALE GENOMIC DNA]</scope>
    <source>
        <strain evidence="22 28">AM30-4</strain>
    </source>
</reference>
<dbReference type="Proteomes" id="UP000463337">
    <property type="component" value="Unassembled WGS sequence"/>
</dbReference>
<dbReference type="EMBL" id="JAQMPX010000006">
    <property type="protein sequence ID" value="MDB9137183.1"/>
    <property type="molecule type" value="Genomic_DNA"/>
</dbReference>
<keyword evidence="4 6" id="KW-0289">Folate biosynthesis</keyword>
<evidence type="ECO:0000313" key="9">
    <source>
        <dbReference type="EMBL" id="CUN70355.1"/>
    </source>
</evidence>
<accession>A0A174WS44</accession>
<comment type="function">
    <text evidence="6">Catalyzes the conversion of 7,8-dihydroneopterin to 6-hydroxymethyl-7,8-dihydropterin.</text>
</comment>
<evidence type="ECO:0000313" key="13">
    <source>
        <dbReference type="EMBL" id="MDB9137183.1"/>
    </source>
</evidence>
<dbReference type="Proteomes" id="UP001221009">
    <property type="component" value="Chromosome"/>
</dbReference>
<dbReference type="InterPro" id="IPR043133">
    <property type="entry name" value="GTP-CH-I_C/QueF"/>
</dbReference>
<dbReference type="EMBL" id="WKMX01000015">
    <property type="protein sequence ID" value="MRZ07668.1"/>
    <property type="molecule type" value="Genomic_DNA"/>
</dbReference>
<evidence type="ECO:0000313" key="15">
    <source>
        <dbReference type="EMBL" id="MRY85555.1"/>
    </source>
</evidence>
<evidence type="ECO:0000313" key="8">
    <source>
        <dbReference type="EMBL" id="CUN32654.1"/>
    </source>
</evidence>
<evidence type="ECO:0000313" key="22">
    <source>
        <dbReference type="EMBL" id="RHD71457.1"/>
    </source>
</evidence>
<evidence type="ECO:0000313" key="35">
    <source>
        <dbReference type="Proteomes" id="UP000463337"/>
    </source>
</evidence>
<dbReference type="Proteomes" id="UP000432516">
    <property type="component" value="Unassembled WGS sequence"/>
</dbReference>
<evidence type="ECO:0000313" key="17">
    <source>
        <dbReference type="EMBL" id="MRZ07668.1"/>
    </source>
</evidence>
<dbReference type="Proteomes" id="UP000095455">
    <property type="component" value="Unassembled WGS sequence"/>
</dbReference>
<reference evidence="24" key="8">
    <citation type="submission" date="2023-03" db="EMBL/GenBank/DDBJ databases">
        <title>Parabacteroides distasonis, a bacteria resistant against UC.</title>
        <authorList>
            <person name="Dai W."/>
        </authorList>
    </citation>
    <scope>NUCLEOTIDE SEQUENCE</scope>
    <source>
        <strain evidence="24">F1-28</strain>
    </source>
</reference>
<evidence type="ECO:0000313" key="11">
    <source>
        <dbReference type="EMBL" id="MCB6518602.1"/>
    </source>
</evidence>
<comment type="pathway">
    <text evidence="2 6">Cofactor biosynthesis; tetrahydrofolate biosynthesis; 2-amino-4-hydroxy-6-hydroxymethyl-7,8-dihydropteridine diphosphate from 7,8-dihydroneopterin triphosphate: step 3/4.</text>
</comment>
<dbReference type="PANTHER" id="PTHR42844">
    <property type="entry name" value="DIHYDRONEOPTERIN ALDOLASE 1-RELATED"/>
    <property type="match status" value="1"/>
</dbReference>
<dbReference type="EMBL" id="CP120353">
    <property type="protein sequence ID" value="WET64401.1"/>
    <property type="molecule type" value="Genomic_DNA"/>
</dbReference>
<evidence type="ECO:0000313" key="10">
    <source>
        <dbReference type="EMBL" id="CUQ50133.1"/>
    </source>
</evidence>
<dbReference type="GeneID" id="93524151"/>
<evidence type="ECO:0000313" key="34">
    <source>
        <dbReference type="Proteomes" id="UP000461276"/>
    </source>
</evidence>
<evidence type="ECO:0000313" key="24">
    <source>
        <dbReference type="EMBL" id="WET64401.1"/>
    </source>
</evidence>
<evidence type="ECO:0000313" key="28">
    <source>
        <dbReference type="Proteomes" id="UP000284660"/>
    </source>
</evidence>
<dbReference type="RefSeq" id="WP_005855090.1">
    <property type="nucleotide sequence ID" value="NZ_AP019729.1"/>
</dbReference>
<evidence type="ECO:0000313" key="36">
    <source>
        <dbReference type="Proteomes" id="UP000471216"/>
    </source>
</evidence>
<evidence type="ECO:0000313" key="30">
    <source>
        <dbReference type="Proteomes" id="UP000432516"/>
    </source>
</evidence>
<dbReference type="GO" id="GO:0004150">
    <property type="term" value="F:dihydroneopterin aldolase activity"/>
    <property type="evidence" value="ECO:0007669"/>
    <property type="project" value="UniProtKB-UniRule"/>
</dbReference>
<evidence type="ECO:0000313" key="31">
    <source>
        <dbReference type="Proteomes" id="UP000441358"/>
    </source>
</evidence>
<dbReference type="SMART" id="SM00905">
    <property type="entry name" value="FolB"/>
    <property type="match status" value="1"/>
</dbReference>
<reference evidence="30 31" key="3">
    <citation type="journal article" date="2019" name="Nat. Med.">
        <title>A library of human gut bacterial isolates paired with longitudinal multiomics data enables mechanistic microbiome research.</title>
        <authorList>
            <person name="Poyet M."/>
            <person name="Groussin M."/>
            <person name="Gibbons S.M."/>
            <person name="Avila-Pacheco J."/>
            <person name="Jiang X."/>
            <person name="Kearney S.M."/>
            <person name="Perrotta A.R."/>
            <person name="Berdy B."/>
            <person name="Zhao S."/>
            <person name="Lieberman T.D."/>
            <person name="Swanson P.K."/>
            <person name="Smith M."/>
            <person name="Roesemann S."/>
            <person name="Alexander J.E."/>
            <person name="Rich S.A."/>
            <person name="Livny J."/>
            <person name="Vlamakis H."/>
            <person name="Clish C."/>
            <person name="Bullock K."/>
            <person name="Deik A."/>
            <person name="Scott J."/>
            <person name="Pierce K.A."/>
            <person name="Xavier R.J."/>
            <person name="Alm E.J."/>
        </authorList>
    </citation>
    <scope>NUCLEOTIDE SEQUENCE [LARGE SCALE GENOMIC DNA]</scope>
    <source>
        <strain evidence="17 36">BIOML-A10</strain>
        <strain evidence="15 33">BIOML-A11</strain>
        <strain evidence="19 30">BIOML-A2</strain>
        <strain evidence="20 32">BIOML-A20</strain>
        <strain evidence="18 31">BIOML-A32</strain>
        <strain evidence="14 35">BIOML-A41</strain>
        <strain evidence="16 34">BIOML-A9</strain>
    </source>
</reference>
<dbReference type="UniPathway" id="UPA00077">
    <property type="reaction ID" value="UER00154"/>
</dbReference>